<feature type="compositionally biased region" description="Polar residues" evidence="1">
    <location>
        <begin position="1"/>
        <end position="14"/>
    </location>
</feature>
<proteinExistence type="predicted"/>
<reference evidence="2 3" key="2">
    <citation type="journal article" date="2016" name="Int. J. Syst. Evol. Microbiol.">
        <title>Paenibacillus bovis sp. nov., isolated from raw yak (Bos grunniens) milk.</title>
        <authorList>
            <person name="Gao C."/>
            <person name="Han J."/>
            <person name="Liu Z."/>
            <person name="Xu X."/>
            <person name="Hang F."/>
            <person name="Wu Z."/>
        </authorList>
    </citation>
    <scope>NUCLEOTIDE SEQUENCE [LARGE SCALE GENOMIC DNA]</scope>
    <source>
        <strain evidence="2 3">BD3526</strain>
    </source>
</reference>
<dbReference type="EMBL" id="CP013023">
    <property type="protein sequence ID" value="ANF96723.1"/>
    <property type="molecule type" value="Genomic_DNA"/>
</dbReference>
<feature type="compositionally biased region" description="Basic residues" evidence="1">
    <location>
        <begin position="17"/>
        <end position="28"/>
    </location>
</feature>
<keyword evidence="3" id="KW-1185">Reference proteome</keyword>
<dbReference type="STRING" id="1616788.AR543_12350"/>
<accession>A0A172ZGT3</accession>
<organism evidence="2 3">
    <name type="scientific">Paenibacillus bovis</name>
    <dbReference type="NCBI Taxonomy" id="1616788"/>
    <lineage>
        <taxon>Bacteria</taxon>
        <taxon>Bacillati</taxon>
        <taxon>Bacillota</taxon>
        <taxon>Bacilli</taxon>
        <taxon>Bacillales</taxon>
        <taxon>Paenibacillaceae</taxon>
        <taxon>Paenibacillus</taxon>
    </lineage>
</organism>
<dbReference type="OrthoDB" id="2655348at2"/>
<feature type="region of interest" description="Disordered" evidence="1">
    <location>
        <begin position="1"/>
        <end position="55"/>
    </location>
</feature>
<evidence type="ECO:0000313" key="2">
    <source>
        <dbReference type="EMBL" id="ANF96723.1"/>
    </source>
</evidence>
<gene>
    <name evidence="2" type="ORF">AR543_12350</name>
</gene>
<sequence>MQAQLMFNHQTSGSVKEKKKTRRQWIKKLRNELRMPGSPAQTPKQGAYIPAPPAMSNAGTWNDEMMICK</sequence>
<name>A0A172ZGT3_9BACL</name>
<dbReference type="RefSeq" id="WP_060534825.1">
    <property type="nucleotide sequence ID" value="NZ_CP013023.1"/>
</dbReference>
<dbReference type="KEGG" id="pbv:AR543_12350"/>
<reference evidence="3" key="1">
    <citation type="submission" date="2015-10" db="EMBL/GenBank/DDBJ databases">
        <title>Genome of Paenibacillus bovis sp. nov.</title>
        <authorList>
            <person name="Wu Z."/>
            <person name="Gao C."/>
            <person name="Liu Z."/>
            <person name="Zheng H."/>
        </authorList>
    </citation>
    <scope>NUCLEOTIDE SEQUENCE [LARGE SCALE GENOMIC DNA]</scope>
    <source>
        <strain evidence="3">BD3526</strain>
    </source>
</reference>
<evidence type="ECO:0000313" key="3">
    <source>
        <dbReference type="Proteomes" id="UP000078148"/>
    </source>
</evidence>
<evidence type="ECO:0000256" key="1">
    <source>
        <dbReference type="SAM" id="MobiDB-lite"/>
    </source>
</evidence>
<dbReference type="Proteomes" id="UP000078148">
    <property type="component" value="Chromosome"/>
</dbReference>
<dbReference type="AlphaFoldDB" id="A0A172ZGT3"/>
<protein>
    <submittedName>
        <fullName evidence="2">Uncharacterized protein</fullName>
    </submittedName>
</protein>